<accession>T1CHS4</accession>
<gene>
    <name evidence="1" type="ORF">B2A_01370</name>
</gene>
<keyword evidence="1" id="KW-0030">Aminoacyl-tRNA synthetase</keyword>
<organism evidence="1">
    <name type="scientific">mine drainage metagenome</name>
    <dbReference type="NCBI Taxonomy" id="410659"/>
    <lineage>
        <taxon>unclassified sequences</taxon>
        <taxon>metagenomes</taxon>
        <taxon>ecological metagenomes</taxon>
    </lineage>
</organism>
<comment type="caution">
    <text evidence="1">The sequence shown here is derived from an EMBL/GenBank/DDBJ whole genome shotgun (WGS) entry which is preliminary data.</text>
</comment>
<evidence type="ECO:0000313" key="1">
    <source>
        <dbReference type="EMBL" id="EQD65944.1"/>
    </source>
</evidence>
<name>T1CHS4_9ZZZZ</name>
<reference evidence="1" key="1">
    <citation type="submission" date="2013-08" db="EMBL/GenBank/DDBJ databases">
        <authorList>
            <person name="Mendez C."/>
            <person name="Richter M."/>
            <person name="Ferrer M."/>
            <person name="Sanchez J."/>
        </authorList>
    </citation>
    <scope>NUCLEOTIDE SEQUENCE</scope>
</reference>
<keyword evidence="1" id="KW-0436">Ligase</keyword>
<sequence>IGIIKVIGSYRIHDGIDRLEFVAGPSALDYINRMETSLQNIAKAAGIDSDKLENGISQRLAELKAYSSTYNSMAEALSGYIAKDIISSAKDDKVIRNLNYDRKMLRSIATKASDADSKAVILLYNDAGEAVCIAGEKSGKSAARFIAENSKGLLHKVFKGGGSDRIAEGKLTSD</sequence>
<proteinExistence type="predicted"/>
<protein>
    <submittedName>
        <fullName evidence="1">Alanyl-tRNA synthetase</fullName>
    </submittedName>
</protein>
<dbReference type="GO" id="GO:0004812">
    <property type="term" value="F:aminoacyl-tRNA ligase activity"/>
    <property type="evidence" value="ECO:0007669"/>
    <property type="project" value="UniProtKB-KW"/>
</dbReference>
<reference evidence="1" key="2">
    <citation type="journal article" date="2014" name="ISME J.">
        <title>Microbial stratification in low pH oxic and suboxic macroscopic growths along an acid mine drainage.</title>
        <authorList>
            <person name="Mendez-Garcia C."/>
            <person name="Mesa V."/>
            <person name="Sprenger R.R."/>
            <person name="Richter M."/>
            <person name="Diez M.S."/>
            <person name="Solano J."/>
            <person name="Bargiela R."/>
            <person name="Golyshina O.V."/>
            <person name="Manteca A."/>
            <person name="Ramos J.L."/>
            <person name="Gallego J.R."/>
            <person name="Llorente I."/>
            <person name="Martins Dos Santos V.A."/>
            <person name="Jensen O.N."/>
            <person name="Pelaez A.I."/>
            <person name="Sanchez J."/>
            <person name="Ferrer M."/>
        </authorList>
    </citation>
    <scope>NUCLEOTIDE SEQUENCE</scope>
</reference>
<dbReference type="AlphaFoldDB" id="T1CHS4"/>
<dbReference type="EMBL" id="AUZZ01001016">
    <property type="protein sequence ID" value="EQD65944.1"/>
    <property type="molecule type" value="Genomic_DNA"/>
</dbReference>
<feature type="non-terminal residue" evidence="1">
    <location>
        <position position="1"/>
    </location>
</feature>